<evidence type="ECO:0000313" key="5">
    <source>
        <dbReference type="EMBL" id="OCT81174.1"/>
    </source>
</evidence>
<organism evidence="5 6">
    <name type="scientific">Xenopus laevis</name>
    <name type="common">African clawed frog</name>
    <dbReference type="NCBI Taxonomy" id="8355"/>
    <lineage>
        <taxon>Eukaryota</taxon>
        <taxon>Metazoa</taxon>
        <taxon>Chordata</taxon>
        <taxon>Craniata</taxon>
        <taxon>Vertebrata</taxon>
        <taxon>Euteleostomi</taxon>
        <taxon>Amphibia</taxon>
        <taxon>Batrachia</taxon>
        <taxon>Anura</taxon>
        <taxon>Pipoidea</taxon>
        <taxon>Pipidae</taxon>
        <taxon>Xenopodinae</taxon>
        <taxon>Xenopus</taxon>
        <taxon>Xenopus</taxon>
    </lineage>
</organism>
<dbReference type="Proteomes" id="UP000694892">
    <property type="component" value="Chromosome 5L"/>
</dbReference>
<dbReference type="AlphaFoldDB" id="A0A974CWB6"/>
<dbReference type="EMBL" id="CM004474">
    <property type="protein sequence ID" value="OCT81174.1"/>
    <property type="molecule type" value="Genomic_DNA"/>
</dbReference>
<feature type="signal peptide" evidence="3">
    <location>
        <begin position="1"/>
        <end position="22"/>
    </location>
</feature>
<name>A0A974CWB6_XENLA</name>
<evidence type="ECO:0000313" key="6">
    <source>
        <dbReference type="Proteomes" id="UP000694892"/>
    </source>
</evidence>
<sequence>MKLLYLALLFCLGMDLLTHIQGFEGEVIRGEVCLKAKPSKGLSLLLIKDYIEQTNPIKAILFITKRGRTICANPEQDWVKKVVQHLKRKAERKANSKVTTATTKLTTTTTKLSSTTTKLTTTTTKLTTTTTK</sequence>
<proteinExistence type="inferred from homology"/>
<dbReference type="PRINTS" id="PR01731">
    <property type="entry name" value="LYMPHOTACTIN"/>
</dbReference>
<dbReference type="GO" id="GO:0006955">
    <property type="term" value="P:immune response"/>
    <property type="evidence" value="ECO:0007669"/>
    <property type="project" value="InterPro"/>
</dbReference>
<accession>A0A974CWB6</accession>
<dbReference type="GO" id="GO:0008009">
    <property type="term" value="F:chemokine activity"/>
    <property type="evidence" value="ECO:0007669"/>
    <property type="project" value="InterPro"/>
</dbReference>
<feature type="domain" description="Chemokine interleukin-8-like" evidence="4">
    <location>
        <begin position="29"/>
        <end position="86"/>
    </location>
</feature>
<reference evidence="6" key="1">
    <citation type="journal article" date="2016" name="Nature">
        <title>Genome evolution in the allotetraploid frog Xenopus laevis.</title>
        <authorList>
            <person name="Session A.M."/>
            <person name="Uno Y."/>
            <person name="Kwon T."/>
            <person name="Chapman J.A."/>
            <person name="Toyoda A."/>
            <person name="Takahashi S."/>
            <person name="Fukui A."/>
            <person name="Hikosaka A."/>
            <person name="Suzuki A."/>
            <person name="Kondo M."/>
            <person name="van Heeringen S.J."/>
            <person name="Quigley I."/>
            <person name="Heinz S."/>
            <person name="Ogino H."/>
            <person name="Ochi H."/>
            <person name="Hellsten U."/>
            <person name="Lyons J.B."/>
            <person name="Simakov O."/>
            <person name="Putnam N."/>
            <person name="Stites J."/>
            <person name="Kuroki Y."/>
            <person name="Tanaka T."/>
            <person name="Michiue T."/>
            <person name="Watanabe M."/>
            <person name="Bogdanovic O."/>
            <person name="Lister R."/>
            <person name="Georgiou G."/>
            <person name="Paranjpe S.S."/>
            <person name="van Kruijsbergen I."/>
            <person name="Shu S."/>
            <person name="Carlson J."/>
            <person name="Kinoshita T."/>
            <person name="Ohta Y."/>
            <person name="Mawaribuchi S."/>
            <person name="Jenkins J."/>
            <person name="Grimwood J."/>
            <person name="Schmutz J."/>
            <person name="Mitros T."/>
            <person name="Mozaffari S.V."/>
            <person name="Suzuki Y."/>
            <person name="Haramoto Y."/>
            <person name="Yamamoto T.S."/>
            <person name="Takagi C."/>
            <person name="Heald R."/>
            <person name="Miller K."/>
            <person name="Haudenschild C."/>
            <person name="Kitzman J."/>
            <person name="Nakayama T."/>
            <person name="Izutsu Y."/>
            <person name="Robert J."/>
            <person name="Fortriede J."/>
            <person name="Burns K."/>
            <person name="Lotay V."/>
            <person name="Karimi K."/>
            <person name="Yasuoka Y."/>
            <person name="Dichmann D.S."/>
            <person name="Flajnik M.F."/>
            <person name="Houston D.W."/>
            <person name="Shendure J."/>
            <person name="DuPasquier L."/>
            <person name="Vize P.D."/>
            <person name="Zorn A.M."/>
            <person name="Ito M."/>
            <person name="Marcotte E.M."/>
            <person name="Wallingford J.B."/>
            <person name="Ito Y."/>
            <person name="Asashima M."/>
            <person name="Ueno N."/>
            <person name="Matsuda Y."/>
            <person name="Veenstra G.J."/>
            <person name="Fujiyama A."/>
            <person name="Harland R.M."/>
            <person name="Taira M."/>
            <person name="Rokhsar D.S."/>
        </authorList>
    </citation>
    <scope>NUCLEOTIDE SEQUENCE [LARGE SCALE GENOMIC DNA]</scope>
    <source>
        <strain evidence="6">J</strain>
    </source>
</reference>
<evidence type="ECO:0000256" key="3">
    <source>
        <dbReference type="SAM" id="SignalP"/>
    </source>
</evidence>
<dbReference type="InterPro" id="IPR036048">
    <property type="entry name" value="Interleukin_8-like_sf"/>
</dbReference>
<keyword evidence="3" id="KW-0732">Signal</keyword>
<dbReference type="Pfam" id="PF00048">
    <property type="entry name" value="IL8"/>
    <property type="match status" value="1"/>
</dbReference>
<dbReference type="OMA" id="CCEATTD"/>
<dbReference type="SMART" id="SM00199">
    <property type="entry name" value="SCY"/>
    <property type="match status" value="1"/>
</dbReference>
<dbReference type="Gene3D" id="2.40.50.40">
    <property type="match status" value="1"/>
</dbReference>
<dbReference type="GO" id="GO:0005615">
    <property type="term" value="C:extracellular space"/>
    <property type="evidence" value="ECO:0007669"/>
    <property type="project" value="UniProtKB-KW"/>
</dbReference>
<keyword evidence="2" id="KW-0202">Cytokine</keyword>
<protein>
    <recommendedName>
        <fullName evidence="4">Chemokine interleukin-8-like domain-containing protein</fullName>
    </recommendedName>
</protein>
<dbReference type="CDD" id="cd00272">
    <property type="entry name" value="Chemokine_CC"/>
    <property type="match status" value="1"/>
</dbReference>
<dbReference type="InterPro" id="IPR001811">
    <property type="entry name" value="Chemokine_IL8-like_dom"/>
</dbReference>
<evidence type="ECO:0000259" key="4">
    <source>
        <dbReference type="SMART" id="SM00199"/>
    </source>
</evidence>
<gene>
    <name evidence="5" type="ORF">XELAEV_18027987mg</name>
</gene>
<dbReference type="InterPro" id="IPR008105">
    <property type="entry name" value="Chemokine_XCL1/XCL2"/>
</dbReference>
<comment type="similarity">
    <text evidence="1">Belongs to the intercrine gamma family.</text>
</comment>
<dbReference type="SUPFAM" id="SSF54117">
    <property type="entry name" value="Interleukin 8-like chemokines"/>
    <property type="match status" value="1"/>
</dbReference>
<feature type="chain" id="PRO_5038099727" description="Chemokine interleukin-8-like domain-containing protein" evidence="3">
    <location>
        <begin position="23"/>
        <end position="132"/>
    </location>
</feature>
<evidence type="ECO:0000256" key="1">
    <source>
        <dbReference type="ARBA" id="ARBA00006894"/>
    </source>
</evidence>
<evidence type="ECO:0000256" key="2">
    <source>
        <dbReference type="ARBA" id="ARBA00022514"/>
    </source>
</evidence>